<dbReference type="GO" id="GO:0061632">
    <property type="term" value="F:RNA lariat debranching enzyme activator activity"/>
    <property type="evidence" value="ECO:0007669"/>
    <property type="project" value="EnsemblFungi"/>
</dbReference>
<proteinExistence type="predicted"/>
<dbReference type="Proteomes" id="UP000002258">
    <property type="component" value="Chromosome 3"/>
</dbReference>
<dbReference type="PANTHER" id="PTHR12072:SF4">
    <property type="entry name" value="CWF19-LIKE PROTEIN 1"/>
    <property type="match status" value="1"/>
</dbReference>
<dbReference type="InterPro" id="IPR040194">
    <property type="entry name" value="Cwf19-like"/>
</dbReference>
<feature type="domain" description="Cwf19-like protein C-terminal" evidence="1">
    <location>
        <begin position="431"/>
        <end position="511"/>
    </location>
</feature>
<dbReference type="AlphaFoldDB" id="A3LRC0"/>
<dbReference type="Pfam" id="PF04676">
    <property type="entry name" value="CwfJ_C_2"/>
    <property type="match status" value="1"/>
</dbReference>
<dbReference type="FunCoup" id="A3LRC0">
    <property type="interactions" value="1138"/>
</dbReference>
<dbReference type="GeneID" id="4837708"/>
<reference evidence="3 4" key="1">
    <citation type="journal article" date="2007" name="Nat. Biotechnol.">
        <title>Genome sequence of the lignocellulose-bioconverting and xylose-fermenting yeast Pichia stipitis.</title>
        <authorList>
            <person name="Jeffries T.W."/>
            <person name="Grigoriev I.V."/>
            <person name="Grimwood J."/>
            <person name="Laplaza J.M."/>
            <person name="Aerts A."/>
            <person name="Salamov A."/>
            <person name="Schmutz J."/>
            <person name="Lindquist E."/>
            <person name="Dehal P."/>
            <person name="Shapiro H."/>
            <person name="Jin Y.S."/>
            <person name="Passoth V."/>
            <person name="Richardson P.M."/>
        </authorList>
    </citation>
    <scope>NUCLEOTIDE SEQUENCE [LARGE SCALE GENOMIC DNA]</scope>
    <source>
        <strain evidence="4">ATCC 58785 / CBS 6054 / NBRC 10063 / NRRL Y-11545</strain>
    </source>
</reference>
<dbReference type="OMA" id="FSGHCLI"/>
<dbReference type="STRING" id="322104.A3LRC0"/>
<dbReference type="PANTHER" id="PTHR12072">
    <property type="entry name" value="CWF19, CELL CYCLE CONTROL PROTEIN"/>
    <property type="match status" value="1"/>
</dbReference>
<dbReference type="eggNOG" id="KOG2476">
    <property type="taxonomic scope" value="Eukaryota"/>
</dbReference>
<keyword evidence="4" id="KW-1185">Reference proteome</keyword>
<dbReference type="KEGG" id="pic:PICST_57770"/>
<dbReference type="RefSeq" id="XP_001383741.2">
    <property type="nucleotide sequence ID" value="XM_001383704.1"/>
</dbReference>
<dbReference type="InParanoid" id="A3LRC0"/>
<accession>A3LRC0</accession>
<dbReference type="GO" id="GO:0005829">
    <property type="term" value="C:cytosol"/>
    <property type="evidence" value="ECO:0007669"/>
    <property type="project" value="EnsemblFungi"/>
</dbReference>
<protein>
    <submittedName>
        <fullName evidence="3">Uncharacterized protein</fullName>
    </submittedName>
</protein>
<evidence type="ECO:0000259" key="2">
    <source>
        <dbReference type="Pfam" id="PF04677"/>
    </source>
</evidence>
<sequence length="512" mass="58624">MADKSKFLVLNPSPVNLDKVLAKANVQNSKNGPFEAILLLGDVLPSSASSIPATDLNAPAYFTEGKNGFHESVIEENEQNGSSDLIDIKANFTMSKSLVKIFKLQSGVVVMMIAGRAELDDHKSEALLLVRENRSKIDILVTYNWPKAIAAEEKLLLVGDSFIDEVVKETKPRYHFAVGNERGKFFEYKPFKWESGEFTRFISLGEEGSGEKWFYAFGLGLQPQNVGTQVGPNPFTTVHVPFVSKKRPAEDETDIKEITQSNIVPKKAKKVTSDQCFFCLSNPNTETHMIISIASHTYMTIAKGPLTRPNKHLRFPGHAIILPIEHIASIREKTSNVIESPIYKEILQYQNSLVKAFLKSNPFYRLVFFEINRLENVHASVQVVPIPEYFLNKFSQTLENKAHSNNERYERNHKLEFKSYKDEKDPGLIQTINEYDYIMFTVYSDENDKMYFVARLTDSSKSVDLQFPRRVLAHLLNLPKRVYWDKCQQPMLQESKDCEEFKKFYHDFDFTL</sequence>
<dbReference type="GO" id="GO:0000398">
    <property type="term" value="P:mRNA splicing, via spliceosome"/>
    <property type="evidence" value="ECO:0007669"/>
    <property type="project" value="EnsemblFungi"/>
</dbReference>
<dbReference type="CDD" id="cd07380">
    <property type="entry name" value="MPP_CWF19_N"/>
    <property type="match status" value="1"/>
</dbReference>
<evidence type="ECO:0000259" key="1">
    <source>
        <dbReference type="Pfam" id="PF04676"/>
    </source>
</evidence>
<gene>
    <name evidence="3" type="ORF">PICST_57770</name>
</gene>
<evidence type="ECO:0000313" key="4">
    <source>
        <dbReference type="Proteomes" id="UP000002258"/>
    </source>
</evidence>
<dbReference type="GO" id="GO:0071014">
    <property type="term" value="C:post-mRNA release spliceosomal complex"/>
    <property type="evidence" value="ECO:0007669"/>
    <property type="project" value="TreeGrafter"/>
</dbReference>
<dbReference type="InterPro" id="IPR006767">
    <property type="entry name" value="Cwf19-like_C_dom-2"/>
</dbReference>
<evidence type="ECO:0000313" key="3">
    <source>
        <dbReference type="EMBL" id="ABN65712.2"/>
    </source>
</evidence>
<dbReference type="HOGENOM" id="CLU_019955_0_0_1"/>
<organism evidence="3 4">
    <name type="scientific">Scheffersomyces stipitis (strain ATCC 58785 / CBS 6054 / NBRC 10063 / NRRL Y-11545)</name>
    <name type="common">Yeast</name>
    <name type="synonym">Pichia stipitis</name>
    <dbReference type="NCBI Taxonomy" id="322104"/>
    <lineage>
        <taxon>Eukaryota</taxon>
        <taxon>Fungi</taxon>
        <taxon>Dikarya</taxon>
        <taxon>Ascomycota</taxon>
        <taxon>Saccharomycotina</taxon>
        <taxon>Pichiomycetes</taxon>
        <taxon>Debaryomycetaceae</taxon>
        <taxon>Scheffersomyces</taxon>
    </lineage>
</organism>
<dbReference type="InterPro" id="IPR006768">
    <property type="entry name" value="Cwf19-like_C_dom-1"/>
</dbReference>
<dbReference type="EMBL" id="CP000497">
    <property type="protein sequence ID" value="ABN65712.2"/>
    <property type="molecule type" value="Genomic_DNA"/>
</dbReference>
<name>A3LRC0_PICST</name>
<dbReference type="OrthoDB" id="444325at2759"/>
<feature type="domain" description="Cwf19-like C-terminal" evidence="2">
    <location>
        <begin position="266"/>
        <end position="393"/>
    </location>
</feature>
<dbReference type="Pfam" id="PF04677">
    <property type="entry name" value="CwfJ_C_1"/>
    <property type="match status" value="1"/>
</dbReference>